<dbReference type="EMBL" id="FNPE01000028">
    <property type="protein sequence ID" value="SDZ49122.1"/>
    <property type="molecule type" value="Genomic_DNA"/>
</dbReference>
<dbReference type="Proteomes" id="UP000183417">
    <property type="component" value="Unassembled WGS sequence"/>
</dbReference>
<dbReference type="GeneID" id="94693393"/>
<evidence type="ECO:0000256" key="1">
    <source>
        <dbReference type="SAM" id="MobiDB-lite"/>
    </source>
</evidence>
<evidence type="ECO:0000313" key="2">
    <source>
        <dbReference type="EMBL" id="SDZ49122.1"/>
    </source>
</evidence>
<evidence type="ECO:0000313" key="3">
    <source>
        <dbReference type="Proteomes" id="UP000183417"/>
    </source>
</evidence>
<accession>A0A1H3TFR6</accession>
<feature type="region of interest" description="Disordered" evidence="1">
    <location>
        <begin position="113"/>
        <end position="148"/>
    </location>
</feature>
<organism evidence="2 3">
    <name type="scientific">Delftia lacustris</name>
    <dbReference type="NCBI Taxonomy" id="558537"/>
    <lineage>
        <taxon>Bacteria</taxon>
        <taxon>Pseudomonadati</taxon>
        <taxon>Pseudomonadota</taxon>
        <taxon>Betaproteobacteria</taxon>
        <taxon>Burkholderiales</taxon>
        <taxon>Comamonadaceae</taxon>
        <taxon>Delftia</taxon>
    </lineage>
</organism>
<sequence length="340" mass="34898">MTDIVPIPAAPTVPTYPALGSTNFNQEAYTYGTSMPGVSFRIWEIGKASETNATAASERAEASALSAGQSQGFRNEAEGFRNTANTAAGTATTQAGIATGAAGTATTQAGLANTARSGAETARSGSESARDDSVLAKNASESARDAAQGYRDQAEVFATQQLKGSSTTSVTPGAGAKSFVIEANRSFVTGMYVVATSTSDPNTRMSGYVTSYNMGSGALSLSVDAFTGSTAKADWVIGVAAPGGSTSSVLVYVPVAGTTQAAAPGARYGLQNAAKTTVTLQASPVNGDVVAVICDNLRRDNVIARNGQLIMGLAEDLIIDNPYFPIMLQYQSPFGWRFIS</sequence>
<reference evidence="2 3" key="1">
    <citation type="submission" date="2016-10" db="EMBL/GenBank/DDBJ databases">
        <authorList>
            <person name="de Groot N.N."/>
        </authorList>
    </citation>
    <scope>NUCLEOTIDE SEQUENCE [LARGE SCALE GENOMIC DNA]</scope>
    <source>
        <strain evidence="2 3">LMG 24775</strain>
    </source>
</reference>
<gene>
    <name evidence="2" type="ORF">SAMN05421547_12845</name>
</gene>
<dbReference type="AlphaFoldDB" id="A0A1H3TFR6"/>
<name>A0A1H3TFR6_9BURK</name>
<protein>
    <submittedName>
        <fullName evidence="2">Uncharacterized protein</fullName>
    </submittedName>
</protein>
<dbReference type="RefSeq" id="WP_143044674.1">
    <property type="nucleotide sequence ID" value="NZ_CP141274.1"/>
</dbReference>
<proteinExistence type="predicted"/>